<protein>
    <submittedName>
        <fullName evidence="2">Hemerythrin domain-containing protein</fullName>
    </submittedName>
</protein>
<evidence type="ECO:0000313" key="2">
    <source>
        <dbReference type="EMBL" id="MFC4694319.1"/>
    </source>
</evidence>
<proteinExistence type="predicted"/>
<dbReference type="Gene3D" id="1.20.120.520">
    <property type="entry name" value="nmb1532 protein domain like"/>
    <property type="match status" value="1"/>
</dbReference>
<accession>A0ABV9LJY8</accession>
<organism evidence="2 3">
    <name type="scientific">Geodermatophilus arenarius</name>
    <dbReference type="NCBI Taxonomy" id="1137990"/>
    <lineage>
        <taxon>Bacteria</taxon>
        <taxon>Bacillati</taxon>
        <taxon>Actinomycetota</taxon>
        <taxon>Actinomycetes</taxon>
        <taxon>Geodermatophilales</taxon>
        <taxon>Geodermatophilaceae</taxon>
        <taxon>Geodermatophilus</taxon>
    </lineage>
</organism>
<name>A0ABV9LJY8_9ACTN</name>
<evidence type="ECO:0000259" key="1">
    <source>
        <dbReference type="Pfam" id="PF01814"/>
    </source>
</evidence>
<sequence length="231" mass="25491">MTADTRPDLRPSYLEHRAMRTDAERLRTLVASARPADADRLSALAAWYARYEGAIHDHHTAEEAVVYPALLERDPTFADADGELEGEHRVLADRLAVMGQSLQALPAAAGGGSWERDLEEAVRAAEALQEILGVHLPHEEDVAFSRYQREFTAEEFTALGEAAWKVVGARAVVFAGPWVLDHATPAERAELLAAQPLLLRVLYRLALRPRYERLARPVRTPAPPASAHPEA</sequence>
<dbReference type="RefSeq" id="WP_387989125.1">
    <property type="nucleotide sequence ID" value="NZ_JBHSGR010000013.1"/>
</dbReference>
<dbReference type="Proteomes" id="UP001596025">
    <property type="component" value="Unassembled WGS sequence"/>
</dbReference>
<dbReference type="EMBL" id="JBHSGR010000013">
    <property type="protein sequence ID" value="MFC4694319.1"/>
    <property type="molecule type" value="Genomic_DNA"/>
</dbReference>
<dbReference type="CDD" id="cd12108">
    <property type="entry name" value="Hr-like"/>
    <property type="match status" value="1"/>
</dbReference>
<feature type="domain" description="Hemerythrin-like" evidence="1">
    <location>
        <begin position="15"/>
        <end position="145"/>
    </location>
</feature>
<dbReference type="InterPro" id="IPR012312">
    <property type="entry name" value="Hemerythrin-like"/>
</dbReference>
<dbReference type="Pfam" id="PF01814">
    <property type="entry name" value="Hemerythrin"/>
    <property type="match status" value="1"/>
</dbReference>
<keyword evidence="3" id="KW-1185">Reference proteome</keyword>
<evidence type="ECO:0000313" key="3">
    <source>
        <dbReference type="Proteomes" id="UP001596025"/>
    </source>
</evidence>
<reference evidence="3" key="1">
    <citation type="journal article" date="2019" name="Int. J. Syst. Evol. Microbiol.">
        <title>The Global Catalogue of Microorganisms (GCM) 10K type strain sequencing project: providing services to taxonomists for standard genome sequencing and annotation.</title>
        <authorList>
            <consortium name="The Broad Institute Genomics Platform"/>
            <consortium name="The Broad Institute Genome Sequencing Center for Infectious Disease"/>
            <person name="Wu L."/>
            <person name="Ma J."/>
        </authorList>
    </citation>
    <scope>NUCLEOTIDE SEQUENCE [LARGE SCALE GENOMIC DNA]</scope>
    <source>
        <strain evidence="3">CCUG 62763</strain>
    </source>
</reference>
<gene>
    <name evidence="2" type="ORF">ACFO3M_13050</name>
</gene>
<comment type="caution">
    <text evidence="2">The sequence shown here is derived from an EMBL/GenBank/DDBJ whole genome shotgun (WGS) entry which is preliminary data.</text>
</comment>